<gene>
    <name evidence="14" type="ORF">D9C73_001941</name>
</gene>
<dbReference type="Proteomes" id="UP000298787">
    <property type="component" value="Chromosome 2"/>
</dbReference>
<protein>
    <submittedName>
        <fullName evidence="14">Transmembrane protein 237A</fullName>
    </submittedName>
</protein>
<keyword evidence="6 12" id="KW-1133">Transmembrane helix</keyword>
<dbReference type="STRING" id="240159.A0A4U5TYF7"/>
<dbReference type="PANTHER" id="PTHR28388">
    <property type="entry name" value="TRANSMEMBRANE PROTEIN 237"/>
    <property type="match status" value="1"/>
</dbReference>
<evidence type="ECO:0000256" key="11">
    <source>
        <dbReference type="SAM" id="MobiDB-lite"/>
    </source>
</evidence>
<feature type="compositionally biased region" description="Basic residues" evidence="11">
    <location>
        <begin position="1"/>
        <end position="12"/>
    </location>
</feature>
<sequence length="616" mass="67392">MPTVRSKKKKKKEVSDGDEQGDAGLEVEMDEATNRSQSDSRDPLTPEPQDPAPQKKKKKKKAPTHDQDDDNADMPNGNMDEQHDGEETTVAVTRKTKRKRKTKTTEHHSNDLGAEDGDIVTDAQSPIPQHSLFSAPHGHSQPVGKVFVERSRSSACSLTVSWPATPCGNHCCVCVSGEQMTTLPNLLQQYHLLAYPAQSLLYLLLAISTVSAFDSQQMTSDRINLYPTANVTLWPPGSEEQILRPWIVVNLVVALLVGLAWAVVSTRPDIDYTEGWSSLRTEGLSTEGLRTEGLRTEGLKTEGQSTEGLKTEGLRTEGLRTEGQSTEGLKTEGLRTEGLSTEGLKTEGLRTEGLKTEGLRTEGLRTEGLRTEGLKTEGQSTEGLKTEGLRTEGLKTEGLKTEGLSTEGQSTEGLRTEGLRTEGLRTEGLSTEGQSTEGLKTEGLKTEGQSTEGLKTEGLRTEGLSTEGLSTEGLSTEASVCLLQTVDIHKEKVARREIGILTTNKNATRSHKIVAPANPERPVRYIRKPIDYSVLDDIGHGVKVAYRKCSPYRTDGVWRSLTCLTSCSYRKCSPYRTLEPVRPPVVPNDYACSPTHNMAASPVRTATLSHRPRTHR</sequence>
<keyword evidence="7" id="KW-0969">Cilium</keyword>
<dbReference type="GO" id="GO:0035869">
    <property type="term" value="C:ciliary transition zone"/>
    <property type="evidence" value="ECO:0007669"/>
    <property type="project" value="TreeGrafter"/>
</dbReference>
<dbReference type="Pfam" id="PF07815">
    <property type="entry name" value="Abi_HHR"/>
    <property type="match status" value="1"/>
</dbReference>
<feature type="region of interest" description="Disordered" evidence="11">
    <location>
        <begin position="427"/>
        <end position="454"/>
    </location>
</feature>
<dbReference type="GO" id="GO:0060271">
    <property type="term" value="P:cilium assembly"/>
    <property type="evidence" value="ECO:0007669"/>
    <property type="project" value="TreeGrafter"/>
</dbReference>
<evidence type="ECO:0000256" key="12">
    <source>
        <dbReference type="SAM" id="Phobius"/>
    </source>
</evidence>
<evidence type="ECO:0000259" key="13">
    <source>
        <dbReference type="Pfam" id="PF07815"/>
    </source>
</evidence>
<evidence type="ECO:0000256" key="10">
    <source>
        <dbReference type="ARBA" id="ARBA00025631"/>
    </source>
</evidence>
<dbReference type="Pfam" id="PF15383">
    <property type="entry name" value="TMEM237"/>
    <property type="match status" value="3"/>
</dbReference>
<feature type="domain" description="Abl-interactor homeo-domain homologous" evidence="13">
    <location>
        <begin position="484"/>
        <end position="545"/>
    </location>
</feature>
<keyword evidence="4 12" id="KW-0812">Transmembrane</keyword>
<organism evidence="14 15">
    <name type="scientific">Collichthys lucidus</name>
    <name type="common">Big head croaker</name>
    <name type="synonym">Sciaena lucida</name>
    <dbReference type="NCBI Taxonomy" id="240159"/>
    <lineage>
        <taxon>Eukaryota</taxon>
        <taxon>Metazoa</taxon>
        <taxon>Chordata</taxon>
        <taxon>Craniata</taxon>
        <taxon>Vertebrata</taxon>
        <taxon>Euteleostomi</taxon>
        <taxon>Actinopterygii</taxon>
        <taxon>Neopterygii</taxon>
        <taxon>Teleostei</taxon>
        <taxon>Neoteleostei</taxon>
        <taxon>Acanthomorphata</taxon>
        <taxon>Eupercaria</taxon>
        <taxon>Sciaenidae</taxon>
        <taxon>Collichthys</taxon>
    </lineage>
</organism>
<dbReference type="InterPro" id="IPR029409">
    <property type="entry name" value="TMEM237"/>
</dbReference>
<evidence type="ECO:0000256" key="3">
    <source>
        <dbReference type="ARBA" id="ARBA00008783"/>
    </source>
</evidence>
<feature type="transmembrane region" description="Helical" evidence="12">
    <location>
        <begin position="192"/>
        <end position="213"/>
    </location>
</feature>
<evidence type="ECO:0000313" key="14">
    <source>
        <dbReference type="EMBL" id="TKS66736.1"/>
    </source>
</evidence>
<dbReference type="AlphaFoldDB" id="A0A4U5TYF7"/>
<evidence type="ECO:0000256" key="2">
    <source>
        <dbReference type="ARBA" id="ARBA00004141"/>
    </source>
</evidence>
<dbReference type="InterPro" id="IPR012849">
    <property type="entry name" value="Abl-interactor_HHR_dom"/>
</dbReference>
<keyword evidence="9" id="KW-0966">Cell projection</keyword>
<feature type="transmembrane region" description="Helical" evidence="12">
    <location>
        <begin position="243"/>
        <end position="264"/>
    </location>
</feature>
<dbReference type="PANTHER" id="PTHR28388:SF1">
    <property type="entry name" value="TRANSMEMBRANE PROTEIN 237"/>
    <property type="match status" value="1"/>
</dbReference>
<proteinExistence type="inferred from homology"/>
<evidence type="ECO:0000256" key="5">
    <source>
        <dbReference type="ARBA" id="ARBA00022794"/>
    </source>
</evidence>
<keyword evidence="8 12" id="KW-0472">Membrane</keyword>
<keyword evidence="15" id="KW-1185">Reference proteome</keyword>
<comment type="function">
    <text evidence="10">Component of the transition zone in primary cilia. Required for ciliogenesis.</text>
</comment>
<name>A0A4U5TYF7_COLLU</name>
<keyword evidence="5" id="KW-0970">Cilium biogenesis/degradation</keyword>
<evidence type="ECO:0000256" key="7">
    <source>
        <dbReference type="ARBA" id="ARBA00023069"/>
    </source>
</evidence>
<evidence type="ECO:0000256" key="6">
    <source>
        <dbReference type="ARBA" id="ARBA00022989"/>
    </source>
</evidence>
<evidence type="ECO:0000256" key="1">
    <source>
        <dbReference type="ARBA" id="ARBA00004138"/>
    </source>
</evidence>
<feature type="compositionally biased region" description="Acidic residues" evidence="11">
    <location>
        <begin position="16"/>
        <end position="31"/>
    </location>
</feature>
<dbReference type="GO" id="GO:0016020">
    <property type="term" value="C:membrane"/>
    <property type="evidence" value="ECO:0007669"/>
    <property type="project" value="UniProtKB-SubCell"/>
</dbReference>
<comment type="subcellular location">
    <subcellularLocation>
        <location evidence="1">Cell projection</location>
        <location evidence="1">Cilium</location>
    </subcellularLocation>
    <subcellularLocation>
        <location evidence="2">Membrane</location>
        <topology evidence="2">Multi-pass membrane protein</topology>
    </subcellularLocation>
</comment>
<evidence type="ECO:0000256" key="9">
    <source>
        <dbReference type="ARBA" id="ARBA00023273"/>
    </source>
</evidence>
<comment type="similarity">
    <text evidence="3">Belongs to the TMEM237 family.</text>
</comment>
<dbReference type="EMBL" id="CM014079">
    <property type="protein sequence ID" value="TKS66736.1"/>
    <property type="molecule type" value="Genomic_DNA"/>
</dbReference>
<evidence type="ECO:0000256" key="4">
    <source>
        <dbReference type="ARBA" id="ARBA00022692"/>
    </source>
</evidence>
<evidence type="ECO:0000313" key="15">
    <source>
        <dbReference type="Proteomes" id="UP000298787"/>
    </source>
</evidence>
<evidence type="ECO:0000256" key="8">
    <source>
        <dbReference type="ARBA" id="ARBA00023136"/>
    </source>
</evidence>
<accession>A0A4U5TYF7</accession>
<reference evidence="14 15" key="1">
    <citation type="submission" date="2019-01" db="EMBL/GenBank/DDBJ databases">
        <title>Genome Assembly of Collichthys lucidus.</title>
        <authorList>
            <person name="Cai M."/>
            <person name="Xiao S."/>
        </authorList>
    </citation>
    <scope>NUCLEOTIDE SEQUENCE [LARGE SCALE GENOMIC DNA]</scope>
    <source>
        <strain evidence="14">JT15FE1705JMU</strain>
        <tissue evidence="14">Muscle</tissue>
    </source>
</reference>
<feature type="compositionally biased region" description="Polar residues" evidence="11">
    <location>
        <begin position="428"/>
        <end position="438"/>
    </location>
</feature>
<feature type="region of interest" description="Disordered" evidence="11">
    <location>
        <begin position="1"/>
        <end position="117"/>
    </location>
</feature>